<dbReference type="InterPro" id="IPR014720">
    <property type="entry name" value="dsRBD_dom"/>
</dbReference>
<dbReference type="SMART" id="SM00358">
    <property type="entry name" value="DSRM"/>
    <property type="match status" value="1"/>
</dbReference>
<gene>
    <name evidence="3" type="ORF">PEX2_110500</name>
</gene>
<dbReference type="HOGENOM" id="CLU_1156733_0_0_1"/>
<comment type="caution">
    <text evidence="3">The sequence shown here is derived from an EMBL/GenBank/DDBJ whole genome shotgun (WGS) entry which is preliminary data.</text>
</comment>
<dbReference type="EMBL" id="JQFZ01000266">
    <property type="protein sequence ID" value="KGO52408.1"/>
    <property type="molecule type" value="Genomic_DNA"/>
</dbReference>
<feature type="domain" description="DRBM" evidence="2">
    <location>
        <begin position="172"/>
        <end position="235"/>
    </location>
</feature>
<dbReference type="Gene3D" id="3.30.160.20">
    <property type="match status" value="1"/>
</dbReference>
<dbReference type="SUPFAM" id="SSF54768">
    <property type="entry name" value="dsRNA-binding domain-like"/>
    <property type="match status" value="1"/>
</dbReference>
<sequence length="240" mass="25875">MIKTDPHLKCALDQAKRASLFKALGLVVRNMNLQQIVATLTQFCRYDPVFAPRGEHVEAAVGIGPSSSQSTSALPEYQPPSVLQGNTEQTDKEHVEAAVGLGLPSSQSTSALSEYQPPSVLQGDTEQTGEEHVEAAVSLGLSSYQSTSTLPEYQPPSVLRGDTEQTDEEHVYTSALKELGDSEYCVPTYDSNQLCHSPPRWKAVAQYKGVRSSAEASSKKAAKHSASKALWLQLGNSTLL</sequence>
<proteinExistence type="predicted"/>
<evidence type="ECO:0000313" key="3">
    <source>
        <dbReference type="EMBL" id="KGO52408.1"/>
    </source>
</evidence>
<dbReference type="CDD" id="cd00048">
    <property type="entry name" value="DSRM_SF"/>
    <property type="match status" value="1"/>
</dbReference>
<name>A0A0A2JCM6_PENEN</name>
<evidence type="ECO:0000313" key="4">
    <source>
        <dbReference type="Proteomes" id="UP000030143"/>
    </source>
</evidence>
<evidence type="ECO:0000259" key="2">
    <source>
        <dbReference type="SMART" id="SM00358"/>
    </source>
</evidence>
<keyword evidence="4" id="KW-1185">Reference proteome</keyword>
<protein>
    <recommendedName>
        <fullName evidence="2">DRBM domain-containing protein</fullName>
    </recommendedName>
</protein>
<reference evidence="3 4" key="1">
    <citation type="journal article" date="2015" name="Mol. Plant Microbe Interact.">
        <title>Genome, transcriptome, and functional analyses of Penicillium expansum provide new insights into secondary metabolism and pathogenicity.</title>
        <authorList>
            <person name="Ballester A.R."/>
            <person name="Marcet-Houben M."/>
            <person name="Levin E."/>
            <person name="Sela N."/>
            <person name="Selma-Lazaro C."/>
            <person name="Carmona L."/>
            <person name="Wisniewski M."/>
            <person name="Droby S."/>
            <person name="Gonzalez-Candelas L."/>
            <person name="Gabaldon T."/>
        </authorList>
    </citation>
    <scope>NUCLEOTIDE SEQUENCE [LARGE SCALE GENOMIC DNA]</scope>
    <source>
        <strain evidence="3 4">MD-8</strain>
    </source>
</reference>
<evidence type="ECO:0000256" key="1">
    <source>
        <dbReference type="SAM" id="MobiDB-lite"/>
    </source>
</evidence>
<accession>A0A0A2JCM6</accession>
<feature type="region of interest" description="Disordered" evidence="1">
    <location>
        <begin position="106"/>
        <end position="128"/>
    </location>
</feature>
<organism evidence="3 4">
    <name type="scientific">Penicillium expansum</name>
    <name type="common">Blue mold rot fungus</name>
    <dbReference type="NCBI Taxonomy" id="27334"/>
    <lineage>
        <taxon>Eukaryota</taxon>
        <taxon>Fungi</taxon>
        <taxon>Dikarya</taxon>
        <taxon>Ascomycota</taxon>
        <taxon>Pezizomycotina</taxon>
        <taxon>Eurotiomycetes</taxon>
        <taxon>Eurotiomycetidae</taxon>
        <taxon>Eurotiales</taxon>
        <taxon>Aspergillaceae</taxon>
        <taxon>Penicillium</taxon>
    </lineage>
</organism>
<dbReference type="Proteomes" id="UP000030143">
    <property type="component" value="Unassembled WGS sequence"/>
</dbReference>
<dbReference type="GeneID" id="27683737"/>
<dbReference type="RefSeq" id="XP_016595158.1">
    <property type="nucleotide sequence ID" value="XM_016748316.1"/>
</dbReference>
<dbReference type="AlphaFoldDB" id="A0A0A2JCM6"/>
<feature type="region of interest" description="Disordered" evidence="1">
    <location>
        <begin position="146"/>
        <end position="167"/>
    </location>
</feature>